<evidence type="ECO:0000256" key="6">
    <source>
        <dbReference type="ARBA" id="ARBA00023158"/>
    </source>
</evidence>
<dbReference type="EC" id="2.7.7.48" evidence="8"/>
<dbReference type="InterPro" id="IPR058752">
    <property type="entry name" value="RDRP_C_head"/>
</dbReference>
<keyword evidence="5 8" id="KW-0694">RNA-binding</keyword>
<keyword evidence="6" id="KW-0943">RNA-mediated gene silencing</keyword>
<evidence type="ECO:0000256" key="2">
    <source>
        <dbReference type="ARBA" id="ARBA00022484"/>
    </source>
</evidence>
<dbReference type="Pfam" id="PF26253">
    <property type="entry name" value="RdRP_head"/>
    <property type="match status" value="1"/>
</dbReference>
<protein>
    <recommendedName>
        <fullName evidence="8">RNA-dependent RNA polymerase</fullName>
        <ecNumber evidence="8">2.7.7.48</ecNumber>
    </recommendedName>
</protein>
<feature type="compositionally biased region" description="Gly residues" evidence="9">
    <location>
        <begin position="1"/>
        <end position="19"/>
    </location>
</feature>
<dbReference type="GO" id="GO:0031380">
    <property type="term" value="C:nuclear RNA-directed RNA polymerase complex"/>
    <property type="evidence" value="ECO:0007669"/>
    <property type="project" value="TreeGrafter"/>
</dbReference>
<reference evidence="12" key="2">
    <citation type="journal article" date="2023" name="Microbiol Resour">
        <title>Decontamination and Annotation of the Draft Genome Sequence of the Oomycete Lagenidium giganteum ARSEF 373.</title>
        <authorList>
            <person name="Morgan W.R."/>
            <person name="Tartar A."/>
        </authorList>
    </citation>
    <scope>NUCLEOTIDE SEQUENCE</scope>
    <source>
        <strain evidence="12">ARSEF 373</strain>
    </source>
</reference>
<evidence type="ECO:0000259" key="10">
    <source>
        <dbReference type="Pfam" id="PF05183"/>
    </source>
</evidence>
<feature type="domain" description="RDRP core" evidence="10">
    <location>
        <begin position="553"/>
        <end position="1116"/>
    </location>
</feature>
<evidence type="ECO:0000259" key="11">
    <source>
        <dbReference type="Pfam" id="PF26253"/>
    </source>
</evidence>
<feature type="compositionally biased region" description="Pro residues" evidence="9">
    <location>
        <begin position="61"/>
        <end position="70"/>
    </location>
</feature>
<comment type="catalytic activity">
    <reaction evidence="7 8">
        <text>RNA(n) + a ribonucleoside 5'-triphosphate = RNA(n+1) + diphosphate</text>
        <dbReference type="Rhea" id="RHEA:21248"/>
        <dbReference type="Rhea" id="RHEA-COMP:14527"/>
        <dbReference type="Rhea" id="RHEA-COMP:17342"/>
        <dbReference type="ChEBI" id="CHEBI:33019"/>
        <dbReference type="ChEBI" id="CHEBI:61557"/>
        <dbReference type="ChEBI" id="CHEBI:140395"/>
        <dbReference type="EC" id="2.7.7.48"/>
    </reaction>
</comment>
<evidence type="ECO:0000256" key="5">
    <source>
        <dbReference type="ARBA" id="ARBA00022884"/>
    </source>
</evidence>
<keyword evidence="3 8" id="KW-0808">Transferase</keyword>
<dbReference type="InterPro" id="IPR057596">
    <property type="entry name" value="RDRP_core"/>
</dbReference>
<dbReference type="PANTHER" id="PTHR23079:SF55">
    <property type="entry name" value="RNA-DIRECTED RNA POLYMERASE"/>
    <property type="match status" value="1"/>
</dbReference>
<dbReference type="GO" id="GO:0003968">
    <property type="term" value="F:RNA-directed RNA polymerase activity"/>
    <property type="evidence" value="ECO:0007669"/>
    <property type="project" value="UniProtKB-KW"/>
</dbReference>
<feature type="domain" description="RDRP C-terminal head" evidence="11">
    <location>
        <begin position="1142"/>
        <end position="1275"/>
    </location>
</feature>
<dbReference type="Proteomes" id="UP001146120">
    <property type="component" value="Unassembled WGS sequence"/>
</dbReference>
<evidence type="ECO:0000256" key="8">
    <source>
        <dbReference type="RuleBase" id="RU363098"/>
    </source>
</evidence>
<feature type="compositionally biased region" description="Low complexity" evidence="9">
    <location>
        <begin position="78"/>
        <end position="93"/>
    </location>
</feature>
<dbReference type="Pfam" id="PF05183">
    <property type="entry name" value="RdRP"/>
    <property type="match status" value="1"/>
</dbReference>
<feature type="compositionally biased region" description="Polar residues" evidence="9">
    <location>
        <begin position="50"/>
        <end position="59"/>
    </location>
</feature>
<evidence type="ECO:0000313" key="13">
    <source>
        <dbReference type="Proteomes" id="UP001146120"/>
    </source>
</evidence>
<dbReference type="EMBL" id="DAKRPA010000063">
    <property type="protein sequence ID" value="DBA00483.1"/>
    <property type="molecule type" value="Genomic_DNA"/>
</dbReference>
<keyword evidence="13" id="KW-1185">Reference proteome</keyword>
<feature type="region of interest" description="Disordered" evidence="9">
    <location>
        <begin position="502"/>
        <end position="541"/>
    </location>
</feature>
<evidence type="ECO:0000256" key="9">
    <source>
        <dbReference type="SAM" id="MobiDB-lite"/>
    </source>
</evidence>
<comment type="caution">
    <text evidence="12">The sequence shown here is derived from an EMBL/GenBank/DDBJ whole genome shotgun (WGS) entry which is preliminary data.</text>
</comment>
<gene>
    <name evidence="12" type="ORF">N0F65_002726</name>
</gene>
<feature type="compositionally biased region" description="Polar residues" evidence="9">
    <location>
        <begin position="508"/>
        <end position="518"/>
    </location>
</feature>
<dbReference type="PANTHER" id="PTHR23079">
    <property type="entry name" value="RNA-DEPENDENT RNA POLYMERASE"/>
    <property type="match status" value="1"/>
</dbReference>
<dbReference type="GO" id="GO:0030422">
    <property type="term" value="P:siRNA processing"/>
    <property type="evidence" value="ECO:0007669"/>
    <property type="project" value="TreeGrafter"/>
</dbReference>
<evidence type="ECO:0000313" key="12">
    <source>
        <dbReference type="EMBL" id="DBA00483.1"/>
    </source>
</evidence>
<feature type="region of interest" description="Disordered" evidence="9">
    <location>
        <begin position="1"/>
        <end position="104"/>
    </location>
</feature>
<evidence type="ECO:0000256" key="1">
    <source>
        <dbReference type="ARBA" id="ARBA00005762"/>
    </source>
</evidence>
<accession>A0AAV2Z545</accession>
<proteinExistence type="inferred from homology"/>
<keyword evidence="2 8" id="KW-0696">RNA-directed RNA polymerase</keyword>
<dbReference type="InterPro" id="IPR007855">
    <property type="entry name" value="RDRP"/>
</dbReference>
<evidence type="ECO:0000256" key="7">
    <source>
        <dbReference type="ARBA" id="ARBA00048744"/>
    </source>
</evidence>
<reference evidence="12" key="1">
    <citation type="submission" date="2022-11" db="EMBL/GenBank/DDBJ databases">
        <authorList>
            <person name="Morgan W.R."/>
            <person name="Tartar A."/>
        </authorList>
    </citation>
    <scope>NUCLEOTIDE SEQUENCE</scope>
    <source>
        <strain evidence="12">ARSEF 373</strain>
    </source>
</reference>
<sequence>MGKGRGNDSGNGNGGGGGVKQPTRQQHQRRWGNQASTKPVTKPADEDPVHSTTAWTDSQPLPSPTPPPPRRNGHQASAPKTANKAATKPVNKPVTKPASKPVVEDPAQAAVACVSNLPPMAVPDAVVHVLETHAELRGQILGCELRLDQRGCSSGAVYVALRSTRALRTLFGLAKRQRLCWKRHELLASRVSRSTEKRVLRLLAQNQVASFELQRLSVGTRMLDIRSATEPFVTRWTTTDAVSLLVGHRCIAFEFGSEYRIEFAVEDLRHQLLAIDDNSGLTWRAVTDRPPRCFRLRETTHAPDLMDATDWMRTVDLSMTGAMGWCSMVECVFLSEAAGEDAHLVTKLMSRMAANGVHCNAELVDKLVSDAESLVLPTSSRICHTRQLPIFSHGSHGVDMDAFRTEVMRRAMLDRTWHRGFDRVLEALPFRLRFLLDALIARQRLWFPRLSDATHVAHAFLQSLDRGMLSMDGAFAALEGLYMGAPRRDPVQAVIDIARGRHQRARNNKVSATTSGSHSNDKDTSGTDSVGGGGVQVKDDDDDGYMEILRVLVTPLRVCPQWPTRENSNRVLRAFRHVASRFLRVAFVDEDGMAFNRCKSDDMMELRLRPLVTQGLRVAGRRYVFLAYSSSQLREQSCWFYDEEPRPEDAGKSTSIPTANDIRQAIGDLSTITTIAKFGARLGQAFSDTKSTVKVADALVSSVPDVCRNDYVFSDGVGLISSCLAELVAVAMHLLVVPSAFQIRFRGAKGVVSVWPSAFVRAVSTRNAKLVLRPSMTKFVGNAQHRQLEVCSVARSLPCYLNRQVIALLSSLGIADDVFLQLLHTTLQSLRTCMASTNGATALVATHAPDSLAYDMLASGMNLSDRFVWQSVTAIQRRCLVDVQERARLPVAKGATLMGILDETGELPEDTVFFQLPNNNEARYGLKHGAKVLVGRSPCLHPGDVRVLTLHTEGVSALSHLVDVLVFSQHGQRPACNMMAGGGLDGDQYFVIWDSQLLPQQSFPPMVYEHSGAHPTATTSKTVTPKDLQTFFVDYVQNDVLGVVAHAHLAQTDQNSAFSPACLALAQIHSAAVDFAKTGVPARMKPEFQPKAFPTYMNKPSLPSYESTTVLGLIYKLSQELGLSVHAKATEEDDELDPALLAEGREAYVDDALRVLHQYVHELRVVATRFGVYDEGELVSGFARQFSWRASSRQRGGHDLAEKLRFSVERLRRKYAQVFWREFVDVPERSSRDNVRAKASAWYQCAYTQHHDTFGLCRSFAWVVPKPLLDMKQQGLEKLRF</sequence>
<comment type="similarity">
    <text evidence="1 8">Belongs to the RdRP family.</text>
</comment>
<organism evidence="12 13">
    <name type="scientific">Lagenidium giganteum</name>
    <dbReference type="NCBI Taxonomy" id="4803"/>
    <lineage>
        <taxon>Eukaryota</taxon>
        <taxon>Sar</taxon>
        <taxon>Stramenopiles</taxon>
        <taxon>Oomycota</taxon>
        <taxon>Peronosporomycetes</taxon>
        <taxon>Pythiales</taxon>
        <taxon>Pythiaceae</taxon>
    </lineage>
</organism>
<evidence type="ECO:0000256" key="4">
    <source>
        <dbReference type="ARBA" id="ARBA00022695"/>
    </source>
</evidence>
<evidence type="ECO:0000256" key="3">
    <source>
        <dbReference type="ARBA" id="ARBA00022679"/>
    </source>
</evidence>
<name>A0AAV2Z545_9STRA</name>
<keyword evidence="4 8" id="KW-0548">Nucleotidyltransferase</keyword>
<dbReference type="GO" id="GO:0003723">
    <property type="term" value="F:RNA binding"/>
    <property type="evidence" value="ECO:0007669"/>
    <property type="project" value="UniProtKB-KW"/>
</dbReference>